<dbReference type="PANTHER" id="PTHR21624:SF1">
    <property type="entry name" value="ALKYLGLYCEROL MONOOXYGENASE"/>
    <property type="match status" value="1"/>
</dbReference>
<dbReference type="InterPro" id="IPR051689">
    <property type="entry name" value="Sterol_desaturase/TMEM195"/>
</dbReference>
<dbReference type="InterPro" id="IPR006694">
    <property type="entry name" value="Fatty_acid_hydroxylase"/>
</dbReference>
<reference evidence="9" key="1">
    <citation type="submission" date="2023-06" db="EMBL/GenBank/DDBJ databases">
        <title>Cytophagales bacterium Strain LB-30, isolated from soil.</title>
        <authorList>
            <person name="Liu B."/>
        </authorList>
    </citation>
    <scope>NUCLEOTIDE SEQUENCE</scope>
    <source>
        <strain evidence="9">LB-30</strain>
    </source>
</reference>
<keyword evidence="5" id="KW-0443">Lipid metabolism</keyword>
<sequence length="369" mass="43121">MNVFYSTLLLLLLVLIELVAIRLILKEPIPWKEVTANLNSGHILLWIFRGLEIVVYDYSLRYLGLGLIDSWPLWAIYIFAFVAWDFCFYWLHRLHHQWPALWAIHEVHHQGEYFSLSLGIRNSWFSSLTSIPFFTILAVVGVPLEVFIVVSSLHYVVQFYNHNRIVNKSGWLEYVLITPSHHRVHHGKNKEYINKNHSGTLVIWDKLFGTFQEEREDIVMEYGIRNPVNSHNPLWQNGKPIVQWLGKYKVWPLKSSFSPKQFSSLWIGLGGILLFMLLLVYIYYETQWPASLKAVFFSYLFMNTLANGGLSDGKSWALYAWLLFSVLGGAGILFFYADSMHIIAQFLLIFLAFHAFMGLFIHFYRKQST</sequence>
<proteinExistence type="predicted"/>
<dbReference type="RefSeq" id="WP_320003670.1">
    <property type="nucleotide sequence ID" value="NZ_JAUHJS010000003.1"/>
</dbReference>
<organism evidence="9 10">
    <name type="scientific">Shiella aurantiaca</name>
    <dbReference type="NCBI Taxonomy" id="3058365"/>
    <lineage>
        <taxon>Bacteria</taxon>
        <taxon>Pseudomonadati</taxon>
        <taxon>Bacteroidota</taxon>
        <taxon>Cytophagia</taxon>
        <taxon>Cytophagales</taxon>
        <taxon>Shiellaceae</taxon>
        <taxon>Shiella</taxon>
    </lineage>
</organism>
<feature type="transmembrane region" description="Helical" evidence="7">
    <location>
        <begin position="317"/>
        <end position="336"/>
    </location>
</feature>
<comment type="caution">
    <text evidence="9">The sequence shown here is derived from an EMBL/GenBank/DDBJ whole genome shotgun (WGS) entry which is preliminary data.</text>
</comment>
<comment type="subcellular location">
    <subcellularLocation>
        <location evidence="1">Endomembrane system</location>
        <topology evidence="1">Multi-pass membrane protein</topology>
    </subcellularLocation>
</comment>
<keyword evidence="6 7" id="KW-0472">Membrane</keyword>
<gene>
    <name evidence="9" type="ORF">QWY31_06490</name>
</gene>
<evidence type="ECO:0000256" key="5">
    <source>
        <dbReference type="ARBA" id="ARBA00023098"/>
    </source>
</evidence>
<keyword evidence="3 7" id="KW-1133">Transmembrane helix</keyword>
<dbReference type="Pfam" id="PF04116">
    <property type="entry name" value="FA_hydroxylase"/>
    <property type="match status" value="1"/>
</dbReference>
<evidence type="ECO:0000313" key="10">
    <source>
        <dbReference type="Proteomes" id="UP001168552"/>
    </source>
</evidence>
<evidence type="ECO:0000256" key="7">
    <source>
        <dbReference type="SAM" id="Phobius"/>
    </source>
</evidence>
<evidence type="ECO:0000313" key="9">
    <source>
        <dbReference type="EMBL" id="MDN4165141.1"/>
    </source>
</evidence>
<evidence type="ECO:0000256" key="6">
    <source>
        <dbReference type="ARBA" id="ARBA00023136"/>
    </source>
</evidence>
<evidence type="ECO:0000256" key="3">
    <source>
        <dbReference type="ARBA" id="ARBA00022989"/>
    </source>
</evidence>
<feature type="transmembrane region" description="Helical" evidence="7">
    <location>
        <begin position="71"/>
        <end position="91"/>
    </location>
</feature>
<keyword evidence="4" id="KW-0560">Oxidoreductase</keyword>
<evidence type="ECO:0000259" key="8">
    <source>
        <dbReference type="Pfam" id="PF04116"/>
    </source>
</evidence>
<accession>A0ABT8F595</accession>
<dbReference type="Proteomes" id="UP001168552">
    <property type="component" value="Unassembled WGS sequence"/>
</dbReference>
<feature type="domain" description="Fatty acid hydroxylase" evidence="8">
    <location>
        <begin position="78"/>
        <end position="210"/>
    </location>
</feature>
<protein>
    <submittedName>
        <fullName evidence="9">Sterol desaturase family protein</fullName>
    </submittedName>
</protein>
<dbReference type="PANTHER" id="PTHR21624">
    <property type="entry name" value="STEROL DESATURASE-RELATED PROTEIN"/>
    <property type="match status" value="1"/>
</dbReference>
<evidence type="ECO:0000256" key="1">
    <source>
        <dbReference type="ARBA" id="ARBA00004127"/>
    </source>
</evidence>
<feature type="transmembrane region" description="Helical" evidence="7">
    <location>
        <begin position="290"/>
        <end position="310"/>
    </location>
</feature>
<dbReference type="EMBL" id="JAUHJS010000003">
    <property type="protein sequence ID" value="MDN4165141.1"/>
    <property type="molecule type" value="Genomic_DNA"/>
</dbReference>
<keyword evidence="2 7" id="KW-0812">Transmembrane</keyword>
<evidence type="ECO:0000256" key="4">
    <source>
        <dbReference type="ARBA" id="ARBA00023002"/>
    </source>
</evidence>
<feature type="transmembrane region" description="Helical" evidence="7">
    <location>
        <begin position="131"/>
        <end position="157"/>
    </location>
</feature>
<evidence type="ECO:0000256" key="2">
    <source>
        <dbReference type="ARBA" id="ARBA00022692"/>
    </source>
</evidence>
<keyword evidence="10" id="KW-1185">Reference proteome</keyword>
<feature type="transmembrane region" description="Helical" evidence="7">
    <location>
        <begin position="264"/>
        <end position="284"/>
    </location>
</feature>
<feature type="transmembrane region" description="Helical" evidence="7">
    <location>
        <begin position="342"/>
        <end position="364"/>
    </location>
</feature>
<name>A0ABT8F595_9BACT</name>